<proteinExistence type="predicted"/>
<protein>
    <submittedName>
        <fullName evidence="2">Uncharacterized protein</fullName>
    </submittedName>
</protein>
<dbReference type="GeneID" id="25321890"/>
<gene>
    <name evidence="2" type="ORF">T310_9982</name>
</gene>
<sequence length="106" mass="11656">ENRKILIKGKKTLALPTRPPNLGVFELDFDTNLFYSSNLITYSIFISNYPFVVGWEDPKTPCEPAKKIFVFPPATGAQSNNLRKGGSHAIDLPAAPRHTGPSTTVL</sequence>
<accession>A0A0F4YE18</accession>
<name>A0A0F4YE18_RASE3</name>
<feature type="region of interest" description="Disordered" evidence="1">
    <location>
        <begin position="82"/>
        <end position="106"/>
    </location>
</feature>
<dbReference type="Proteomes" id="UP000053958">
    <property type="component" value="Unassembled WGS sequence"/>
</dbReference>
<comment type="caution">
    <text evidence="2">The sequence shown here is derived from an EMBL/GenBank/DDBJ whole genome shotgun (WGS) entry which is preliminary data.</text>
</comment>
<feature type="non-terminal residue" evidence="2">
    <location>
        <position position="1"/>
    </location>
</feature>
<keyword evidence="3" id="KW-1185">Reference proteome</keyword>
<evidence type="ECO:0000313" key="3">
    <source>
        <dbReference type="Proteomes" id="UP000053958"/>
    </source>
</evidence>
<dbReference type="AlphaFoldDB" id="A0A0F4YE18"/>
<evidence type="ECO:0000256" key="1">
    <source>
        <dbReference type="SAM" id="MobiDB-lite"/>
    </source>
</evidence>
<reference evidence="2 3" key="1">
    <citation type="submission" date="2015-04" db="EMBL/GenBank/DDBJ databases">
        <authorList>
            <person name="Heijne W.H."/>
            <person name="Fedorova N.D."/>
            <person name="Nierman W.C."/>
            <person name="Vollebregt A.W."/>
            <person name="Zhao Z."/>
            <person name="Wu L."/>
            <person name="Kumar M."/>
            <person name="Stam H."/>
            <person name="van den Berg M.A."/>
            <person name="Pel H.J."/>
        </authorList>
    </citation>
    <scope>NUCLEOTIDE SEQUENCE [LARGE SCALE GENOMIC DNA]</scope>
    <source>
        <strain evidence="2 3">CBS 393.64</strain>
    </source>
</reference>
<organism evidence="2 3">
    <name type="scientific">Rasamsonia emersonii (strain ATCC 16479 / CBS 393.64 / IMI 116815)</name>
    <dbReference type="NCBI Taxonomy" id="1408163"/>
    <lineage>
        <taxon>Eukaryota</taxon>
        <taxon>Fungi</taxon>
        <taxon>Dikarya</taxon>
        <taxon>Ascomycota</taxon>
        <taxon>Pezizomycotina</taxon>
        <taxon>Eurotiomycetes</taxon>
        <taxon>Eurotiomycetidae</taxon>
        <taxon>Eurotiales</taxon>
        <taxon>Trichocomaceae</taxon>
        <taxon>Rasamsonia</taxon>
    </lineage>
</organism>
<evidence type="ECO:0000313" key="2">
    <source>
        <dbReference type="EMBL" id="KKA16429.1"/>
    </source>
</evidence>
<dbReference type="RefSeq" id="XP_013323041.1">
    <property type="nucleotide sequence ID" value="XM_013467587.1"/>
</dbReference>
<dbReference type="EMBL" id="LASV01000775">
    <property type="protein sequence ID" value="KKA16429.1"/>
    <property type="molecule type" value="Genomic_DNA"/>
</dbReference>